<comment type="caution">
    <text evidence="1">The sequence shown here is derived from an EMBL/GenBank/DDBJ whole genome shotgun (WGS) entry which is preliminary data.</text>
</comment>
<dbReference type="RefSeq" id="WP_138670886.1">
    <property type="nucleotide sequence ID" value="NZ_VCKY01000149.1"/>
</dbReference>
<protein>
    <submittedName>
        <fullName evidence="1">Uncharacterized protein</fullName>
    </submittedName>
</protein>
<keyword evidence="2" id="KW-1185">Reference proteome</keyword>
<dbReference type="EMBL" id="VCKY01000149">
    <property type="protein sequence ID" value="TMR11736.1"/>
    <property type="molecule type" value="Genomic_DNA"/>
</dbReference>
<dbReference type="AlphaFoldDB" id="A0A5S4F612"/>
<reference evidence="1 2" key="1">
    <citation type="submission" date="2019-05" db="EMBL/GenBank/DDBJ databases">
        <title>Draft genome sequence of Nonomuraea turkmeniaca DSM 43926.</title>
        <authorList>
            <person name="Saricaoglu S."/>
            <person name="Isik K."/>
        </authorList>
    </citation>
    <scope>NUCLEOTIDE SEQUENCE [LARGE SCALE GENOMIC DNA]</scope>
    <source>
        <strain evidence="1 2">DSM 43926</strain>
    </source>
</reference>
<evidence type="ECO:0000313" key="1">
    <source>
        <dbReference type="EMBL" id="TMR11736.1"/>
    </source>
</evidence>
<gene>
    <name evidence="1" type="ORF">ETD86_34775</name>
</gene>
<dbReference type="Proteomes" id="UP000309128">
    <property type="component" value="Unassembled WGS sequence"/>
</dbReference>
<name>A0A5S4F612_9ACTN</name>
<organism evidence="1 2">
    <name type="scientific">Nonomuraea turkmeniaca</name>
    <dbReference type="NCBI Taxonomy" id="103838"/>
    <lineage>
        <taxon>Bacteria</taxon>
        <taxon>Bacillati</taxon>
        <taxon>Actinomycetota</taxon>
        <taxon>Actinomycetes</taxon>
        <taxon>Streptosporangiales</taxon>
        <taxon>Streptosporangiaceae</taxon>
        <taxon>Nonomuraea</taxon>
    </lineage>
</organism>
<accession>A0A5S4F612</accession>
<sequence length="62" mass="6869">MAIPQPLPCDVLPCPGGDVIIVPRGQLTIRLTPEQRMELCELLCDTPETLVTWLDRKPVDDG</sequence>
<proteinExistence type="predicted"/>
<evidence type="ECO:0000313" key="2">
    <source>
        <dbReference type="Proteomes" id="UP000309128"/>
    </source>
</evidence>
<dbReference type="OrthoDB" id="174931at2"/>